<accession>A0A6N9H8X9</accession>
<evidence type="ECO:0000313" key="12">
    <source>
        <dbReference type="Proteomes" id="UP000469215"/>
    </source>
</evidence>
<feature type="binding site" evidence="6 8">
    <location>
        <begin position="183"/>
        <end position="184"/>
    </location>
    <ligand>
        <name>substrate</name>
    </ligand>
</feature>
<feature type="binding site" evidence="6 8">
    <location>
        <begin position="9"/>
        <end position="16"/>
    </location>
    <ligand>
        <name>substrate</name>
    </ligand>
</feature>
<keyword evidence="3 6" id="KW-0312">Gluconeogenesis</keyword>
<dbReference type="SMART" id="SM00855">
    <property type="entry name" value="PGAM"/>
    <property type="match status" value="1"/>
</dbReference>
<feature type="binding site" evidence="6 8">
    <location>
        <position position="99"/>
    </location>
    <ligand>
        <name>substrate</name>
    </ligand>
</feature>
<dbReference type="GO" id="GO:0006096">
    <property type="term" value="P:glycolytic process"/>
    <property type="evidence" value="ECO:0007669"/>
    <property type="project" value="UniProtKB-UniRule"/>
</dbReference>
<evidence type="ECO:0000256" key="4">
    <source>
        <dbReference type="ARBA" id="ARBA00023152"/>
    </source>
</evidence>
<keyword evidence="12" id="KW-1185">Reference proteome</keyword>
<feature type="binding site" evidence="6 8">
    <location>
        <begin position="115"/>
        <end position="116"/>
    </location>
    <ligand>
        <name>substrate</name>
    </ligand>
</feature>
<dbReference type="Gene3D" id="3.40.50.1240">
    <property type="entry name" value="Phosphoglycerate mutase-like"/>
    <property type="match status" value="1"/>
</dbReference>
<evidence type="ECO:0000256" key="5">
    <source>
        <dbReference type="ARBA" id="ARBA00023235"/>
    </source>
</evidence>
<comment type="caution">
    <text evidence="11">The sequence shown here is derived from an EMBL/GenBank/DDBJ whole genome shotgun (WGS) entry which is preliminary data.</text>
</comment>
<dbReference type="UniPathway" id="UPA00109">
    <property type="reaction ID" value="UER00186"/>
</dbReference>
<evidence type="ECO:0000256" key="9">
    <source>
        <dbReference type="PIRSR" id="PIRSR613078-3"/>
    </source>
</evidence>
<comment type="pathway">
    <text evidence="6 10">Carbohydrate degradation; glycolysis; pyruvate from D-glyceraldehyde 3-phosphate: step 3/5.</text>
</comment>
<comment type="catalytic activity">
    <reaction evidence="1 6 10">
        <text>(2R)-2-phosphoglycerate = (2R)-3-phosphoglycerate</text>
        <dbReference type="Rhea" id="RHEA:15901"/>
        <dbReference type="ChEBI" id="CHEBI:58272"/>
        <dbReference type="ChEBI" id="CHEBI:58289"/>
        <dbReference type="EC" id="5.4.2.11"/>
    </reaction>
</comment>
<keyword evidence="5 6" id="KW-0413">Isomerase</keyword>
<dbReference type="EC" id="5.4.2.11" evidence="6 10"/>
<evidence type="ECO:0000256" key="7">
    <source>
        <dbReference type="PIRSR" id="PIRSR613078-1"/>
    </source>
</evidence>
<dbReference type="EMBL" id="WWEQ01000055">
    <property type="protein sequence ID" value="MYM20498.1"/>
    <property type="molecule type" value="Genomic_DNA"/>
</dbReference>
<dbReference type="HAMAP" id="MF_01039">
    <property type="entry name" value="PGAM_GpmA"/>
    <property type="match status" value="1"/>
</dbReference>
<feature type="site" description="Transition state stabilizer" evidence="6 9">
    <location>
        <position position="182"/>
    </location>
</feature>
<reference evidence="11 12" key="1">
    <citation type="submission" date="2020-01" db="EMBL/GenBank/DDBJ databases">
        <authorList>
            <person name="Deng T."/>
        </authorList>
    </citation>
    <scope>NUCLEOTIDE SEQUENCE [LARGE SCALE GENOMIC DNA]</scope>
    <source>
        <strain evidence="11 12">5221</strain>
    </source>
</reference>
<dbReference type="NCBIfam" id="TIGR01258">
    <property type="entry name" value="pgm_1"/>
    <property type="match status" value="1"/>
</dbReference>
<organism evidence="11 12">
    <name type="scientific">Brevibacterium rongguiense</name>
    <dbReference type="NCBI Taxonomy" id="2695267"/>
    <lineage>
        <taxon>Bacteria</taxon>
        <taxon>Bacillati</taxon>
        <taxon>Actinomycetota</taxon>
        <taxon>Actinomycetes</taxon>
        <taxon>Micrococcales</taxon>
        <taxon>Brevibacteriaceae</taxon>
        <taxon>Brevibacterium</taxon>
    </lineage>
</organism>
<evidence type="ECO:0000256" key="3">
    <source>
        <dbReference type="ARBA" id="ARBA00022432"/>
    </source>
</evidence>
<dbReference type="CDD" id="cd07067">
    <property type="entry name" value="HP_PGM_like"/>
    <property type="match status" value="1"/>
</dbReference>
<dbReference type="InterPro" id="IPR005952">
    <property type="entry name" value="Phosphogly_mut1"/>
</dbReference>
<evidence type="ECO:0000256" key="10">
    <source>
        <dbReference type="RuleBase" id="RU004512"/>
    </source>
</evidence>
<evidence type="ECO:0000256" key="8">
    <source>
        <dbReference type="PIRSR" id="PIRSR613078-2"/>
    </source>
</evidence>
<dbReference type="PIRSF" id="PIRSF000709">
    <property type="entry name" value="6PFK_2-Ptase"/>
    <property type="match status" value="1"/>
</dbReference>
<dbReference type="NCBIfam" id="NF010718">
    <property type="entry name" value="PRK14120.1"/>
    <property type="match status" value="1"/>
</dbReference>
<name>A0A6N9H8X9_9MICO</name>
<proteinExistence type="inferred from homology"/>
<dbReference type="Pfam" id="PF00300">
    <property type="entry name" value="His_Phos_1"/>
    <property type="match status" value="2"/>
</dbReference>
<dbReference type="PROSITE" id="PS00175">
    <property type="entry name" value="PG_MUTASE"/>
    <property type="match status" value="1"/>
</dbReference>
<gene>
    <name evidence="6" type="primary">gpmA</name>
    <name evidence="11" type="ORF">GSY69_11110</name>
</gene>
<evidence type="ECO:0000256" key="1">
    <source>
        <dbReference type="ARBA" id="ARBA00000380"/>
    </source>
</evidence>
<feature type="active site" description="Proton donor/acceptor" evidence="6 7">
    <location>
        <position position="88"/>
    </location>
</feature>
<feature type="active site" description="Tele-phosphohistidine intermediate" evidence="6 7">
    <location>
        <position position="10"/>
    </location>
</feature>
<dbReference type="InterPro" id="IPR001345">
    <property type="entry name" value="PG/BPGM_mutase_AS"/>
</dbReference>
<dbReference type="InterPro" id="IPR029033">
    <property type="entry name" value="His_PPase_superfam"/>
</dbReference>
<feature type="binding site" evidence="6 8">
    <location>
        <begin position="88"/>
        <end position="91"/>
    </location>
    <ligand>
        <name>substrate</name>
    </ligand>
</feature>
<dbReference type="InterPro" id="IPR013078">
    <property type="entry name" value="His_Pase_superF_clade-1"/>
</dbReference>
<dbReference type="AlphaFoldDB" id="A0A6N9H8X9"/>
<feature type="binding site" evidence="6 8">
    <location>
        <begin position="22"/>
        <end position="23"/>
    </location>
    <ligand>
        <name>substrate</name>
    </ligand>
</feature>
<dbReference type="FunFam" id="3.40.50.1240:FF:000003">
    <property type="entry name" value="2,3-bisphosphoglycerate-dependent phosphoglycerate mutase"/>
    <property type="match status" value="1"/>
</dbReference>
<evidence type="ECO:0000256" key="2">
    <source>
        <dbReference type="ARBA" id="ARBA00006717"/>
    </source>
</evidence>
<protein>
    <recommendedName>
        <fullName evidence="6 10">2,3-bisphosphoglycerate-dependent phosphoglycerate mutase</fullName>
        <shortName evidence="6">BPG-dependent PGAM</shortName>
        <shortName evidence="6">PGAM</shortName>
        <shortName evidence="6">Phosphoglyceromutase</shortName>
        <shortName evidence="6">dPGM</shortName>
        <ecNumber evidence="6 10">5.4.2.11</ecNumber>
    </recommendedName>
</protein>
<comment type="similarity">
    <text evidence="2 6">Belongs to the phosphoglycerate mutase family. BPG-dependent PGAM subfamily.</text>
</comment>
<dbReference type="Proteomes" id="UP000469215">
    <property type="component" value="Unassembled WGS sequence"/>
</dbReference>
<comment type="function">
    <text evidence="6 10">Catalyzes the interconversion of 2-phosphoglycerate and 3-phosphoglycerate.</text>
</comment>
<dbReference type="NCBIfam" id="NF010713">
    <property type="entry name" value="PRK14115.1"/>
    <property type="match status" value="1"/>
</dbReference>
<dbReference type="GO" id="GO:0006094">
    <property type="term" value="P:gluconeogenesis"/>
    <property type="evidence" value="ECO:0007669"/>
    <property type="project" value="UniProtKB-UniRule"/>
</dbReference>
<dbReference type="GO" id="GO:0004619">
    <property type="term" value="F:phosphoglycerate mutase activity"/>
    <property type="evidence" value="ECO:0007669"/>
    <property type="project" value="UniProtKB-UniRule"/>
</dbReference>
<evidence type="ECO:0000313" key="11">
    <source>
        <dbReference type="EMBL" id="MYM20498.1"/>
    </source>
</evidence>
<dbReference type="PANTHER" id="PTHR11931">
    <property type="entry name" value="PHOSPHOGLYCERATE MUTASE"/>
    <property type="match status" value="1"/>
</dbReference>
<dbReference type="SUPFAM" id="SSF53254">
    <property type="entry name" value="Phosphoglycerate mutase-like"/>
    <property type="match status" value="1"/>
</dbReference>
<feature type="binding site" evidence="6 8">
    <location>
        <position position="61"/>
    </location>
    <ligand>
        <name>substrate</name>
    </ligand>
</feature>
<sequence length="247" mass="27548">MTYNLVLLRHGESEWNQKNLFTGWVDVPLTDKGRTEAVRAGELITEAGLAPDVLYTSRLKRAINTASLALEAADLSWIDVKRSWRLNERHYGALQGKNKKEIRDEFGEEQFMIWRRSYDTPPPVLDDASQFSQAGEARYRNLGDAIPRTECLADVVERLLPYWYDQIVPDLQLGRTVLVTAHGNSLRALVKHLDGISDADIPSLNIPTGIPLHYELDESLTPVAPGGQYLDPDAAQAAIGQVASQGR</sequence>
<evidence type="ECO:0000256" key="6">
    <source>
        <dbReference type="HAMAP-Rule" id="MF_01039"/>
    </source>
</evidence>
<dbReference type="RefSeq" id="WP_160953913.1">
    <property type="nucleotide sequence ID" value="NZ_WWEQ01000055.1"/>
</dbReference>
<keyword evidence="4 6" id="KW-0324">Glycolysis</keyword>